<reference evidence="3" key="2">
    <citation type="submission" date="2017-06" db="EMBL/GenBank/DDBJ databases">
        <title>Capnocytophaga spp. assemblies.</title>
        <authorList>
            <person name="Gulvik C.A."/>
        </authorList>
    </citation>
    <scope>NUCLEOTIDE SEQUENCE [LARGE SCALE GENOMIC DNA]</scope>
    <source>
        <strain evidence="3">KC1668</strain>
    </source>
</reference>
<gene>
    <name evidence="1" type="ORF">CGC55_13555</name>
    <name evidence="2" type="ORF">NCTC11653_00452</name>
</gene>
<name>A0AAX2I8Y2_CAPSP</name>
<accession>A0AAX2I8Y2</accession>
<dbReference type="AlphaFoldDB" id="A0AAX2I8Y2"/>
<evidence type="ECO:0000313" key="2">
    <source>
        <dbReference type="EMBL" id="SQA74564.1"/>
    </source>
</evidence>
<dbReference type="Proteomes" id="UP000249902">
    <property type="component" value="Unassembled WGS sequence"/>
</dbReference>
<reference evidence="2 4" key="3">
    <citation type="submission" date="2018-06" db="EMBL/GenBank/DDBJ databases">
        <authorList>
            <consortium name="Pathogen Informatics"/>
            <person name="Doyle S."/>
        </authorList>
    </citation>
    <scope>NUCLEOTIDE SEQUENCE [LARGE SCALE GENOMIC DNA]</scope>
    <source>
        <strain evidence="2 4">NCTC11653</strain>
    </source>
</reference>
<evidence type="ECO:0008006" key="5">
    <source>
        <dbReference type="Google" id="ProtNLM"/>
    </source>
</evidence>
<dbReference type="RefSeq" id="WP_002682129.1">
    <property type="nucleotide sequence ID" value="NZ_CALGFZ010000053.1"/>
</dbReference>
<evidence type="ECO:0000313" key="1">
    <source>
        <dbReference type="EMBL" id="ATA85465.1"/>
    </source>
</evidence>
<evidence type="ECO:0000313" key="3">
    <source>
        <dbReference type="Proteomes" id="UP000217301"/>
    </source>
</evidence>
<reference evidence="1" key="1">
    <citation type="journal article" date="2017" name="Genome Announc.">
        <title>Twelve Complete Reference Genomes of Clinical Isolates in the Capnocytophaga Genus.</title>
        <authorList>
            <person name="Villarma A."/>
            <person name="Gulvik C.A."/>
            <person name="Rowe L.A."/>
            <person name="Sheth M."/>
            <person name="Juieng P."/>
            <person name="Nicholson A.C."/>
            <person name="Loparev V.N."/>
            <person name="McQuiston J.R."/>
        </authorList>
    </citation>
    <scope>NUCLEOTIDE SEQUENCE</scope>
    <source>
        <strain evidence="1">KC1668</strain>
    </source>
</reference>
<protein>
    <recommendedName>
        <fullName evidence="5">Transposase</fullName>
    </recommendedName>
</protein>
<sequence>MSHSYKKAIFKDSGIGRKAYHRIVRRHNGTILKTKIKHNILLDNTEIEIELKDAKTIVNSYNYCDWKTNWEQNTKLKKLLSREQLNKWRRK</sequence>
<dbReference type="EMBL" id="UAVP01000003">
    <property type="protein sequence ID" value="SQA74564.1"/>
    <property type="molecule type" value="Genomic_DNA"/>
</dbReference>
<dbReference type="Proteomes" id="UP000217301">
    <property type="component" value="Chromosome"/>
</dbReference>
<evidence type="ECO:0000313" key="4">
    <source>
        <dbReference type="Proteomes" id="UP000249902"/>
    </source>
</evidence>
<dbReference type="KEGG" id="cspu:CGC55_13555"/>
<proteinExistence type="predicted"/>
<keyword evidence="3" id="KW-1185">Reference proteome</keyword>
<dbReference type="EMBL" id="CP022385">
    <property type="protein sequence ID" value="ATA85465.1"/>
    <property type="molecule type" value="Genomic_DNA"/>
</dbReference>
<organism evidence="2 4">
    <name type="scientific">Capnocytophaga sputigena</name>
    <dbReference type="NCBI Taxonomy" id="1019"/>
    <lineage>
        <taxon>Bacteria</taxon>
        <taxon>Pseudomonadati</taxon>
        <taxon>Bacteroidota</taxon>
        <taxon>Flavobacteriia</taxon>
        <taxon>Flavobacteriales</taxon>
        <taxon>Flavobacteriaceae</taxon>
        <taxon>Capnocytophaga</taxon>
    </lineage>
</organism>